<sequence>MQKFVPVMITPYDDNSKIDFNKVSRLIDFYLAAGAKGFFANCLSSEMFYMSDEERIALTKHVVKYINGKVPVVSTGSFGETIKEKALFAKKIHETGVDAVILISGHLAEKDQSDDVLIENFEKMFTLTGNMRLGTYECPLPYKRIISPKVFSFLVSNKRMIYHKDTSEDINQIRAKLDICRGTQMEFYDAHSATALEALQNGAKGLSPISGNFYPEIHSWLCENANNPSKSADASWIQNEIANMEPVISKFYPVSSKYFLQKRGLPISLICRSNKTQIPAEQREILDAAYKTFLGWCERLGIKAVSV</sequence>
<keyword evidence="5" id="KW-1185">Reference proteome</keyword>
<evidence type="ECO:0000256" key="1">
    <source>
        <dbReference type="ARBA" id="ARBA00007592"/>
    </source>
</evidence>
<dbReference type="Proteomes" id="UP000634134">
    <property type="component" value="Unassembled WGS sequence"/>
</dbReference>
<dbReference type="InterPro" id="IPR013785">
    <property type="entry name" value="Aldolase_TIM"/>
</dbReference>
<dbReference type="SMART" id="SM01130">
    <property type="entry name" value="DHDPS"/>
    <property type="match status" value="1"/>
</dbReference>
<dbReference type="EMBL" id="JACYGY010000001">
    <property type="protein sequence ID" value="MBE9462615.1"/>
    <property type="molecule type" value="Genomic_DNA"/>
</dbReference>
<dbReference type="CDD" id="cd00408">
    <property type="entry name" value="DHDPS-like"/>
    <property type="match status" value="1"/>
</dbReference>
<dbReference type="PIRSF" id="PIRSF001365">
    <property type="entry name" value="DHDPS"/>
    <property type="match status" value="1"/>
</dbReference>
<protein>
    <submittedName>
        <fullName evidence="4">Dihydrodipicolinate synthase family protein</fullName>
    </submittedName>
</protein>
<evidence type="ECO:0000313" key="4">
    <source>
        <dbReference type="EMBL" id="MBE9462615.1"/>
    </source>
</evidence>
<dbReference type="Gene3D" id="3.20.20.70">
    <property type="entry name" value="Aldolase class I"/>
    <property type="match status" value="1"/>
</dbReference>
<organism evidence="4 5">
    <name type="scientific">Dyadobacter subterraneus</name>
    <dbReference type="NCBI Taxonomy" id="2773304"/>
    <lineage>
        <taxon>Bacteria</taxon>
        <taxon>Pseudomonadati</taxon>
        <taxon>Bacteroidota</taxon>
        <taxon>Cytophagia</taxon>
        <taxon>Cytophagales</taxon>
        <taxon>Spirosomataceae</taxon>
        <taxon>Dyadobacter</taxon>
    </lineage>
</organism>
<dbReference type="PANTHER" id="PTHR12128:SF66">
    <property type="entry name" value="4-HYDROXY-2-OXOGLUTARATE ALDOLASE, MITOCHONDRIAL"/>
    <property type="match status" value="1"/>
</dbReference>
<evidence type="ECO:0000256" key="3">
    <source>
        <dbReference type="PIRNR" id="PIRNR001365"/>
    </source>
</evidence>
<name>A0ABR9WAV6_9BACT</name>
<accession>A0ABR9WAV6</accession>
<proteinExistence type="inferred from homology"/>
<gene>
    <name evidence="4" type="ORF">IEE83_12040</name>
</gene>
<dbReference type="PANTHER" id="PTHR12128">
    <property type="entry name" value="DIHYDRODIPICOLINATE SYNTHASE"/>
    <property type="match status" value="1"/>
</dbReference>
<evidence type="ECO:0000313" key="5">
    <source>
        <dbReference type="Proteomes" id="UP000634134"/>
    </source>
</evidence>
<reference evidence="5" key="1">
    <citation type="submission" date="2023-07" db="EMBL/GenBank/DDBJ databases">
        <title>Dyadobacter sp. nov 'subterranea' isolated from contaminted grondwater.</title>
        <authorList>
            <person name="Szabo I."/>
            <person name="Al-Omari J."/>
            <person name="Szerdahelyi S.G."/>
            <person name="Rado J."/>
        </authorList>
    </citation>
    <scope>NUCLEOTIDE SEQUENCE [LARGE SCALE GENOMIC DNA]</scope>
    <source>
        <strain evidence="5">UP-52</strain>
    </source>
</reference>
<comment type="caution">
    <text evidence="4">The sequence shown here is derived from an EMBL/GenBank/DDBJ whole genome shotgun (WGS) entry which is preliminary data.</text>
</comment>
<keyword evidence="2 3" id="KW-0456">Lyase</keyword>
<dbReference type="InterPro" id="IPR002220">
    <property type="entry name" value="DapA-like"/>
</dbReference>
<dbReference type="Pfam" id="PF00701">
    <property type="entry name" value="DHDPS"/>
    <property type="match status" value="1"/>
</dbReference>
<evidence type="ECO:0000256" key="2">
    <source>
        <dbReference type="ARBA" id="ARBA00023239"/>
    </source>
</evidence>
<dbReference type="SUPFAM" id="SSF51569">
    <property type="entry name" value="Aldolase"/>
    <property type="match status" value="1"/>
</dbReference>
<comment type="similarity">
    <text evidence="1 3">Belongs to the DapA family.</text>
</comment>